<name>A0A6L9U3A1_9HYPH</name>
<reference evidence="2 3" key="1">
    <citation type="submission" date="2019-12" db="EMBL/GenBank/DDBJ databases">
        <title>Rhizobium genotypes associated with high levels of biological nitrogen fixation by grain legumes in a temperate-maritime cropping system.</title>
        <authorList>
            <person name="Maluk M."/>
            <person name="Francesc Ferrando Molina F."/>
            <person name="Lopez Del Egido L."/>
            <person name="Lafos M."/>
            <person name="Langarica-Fuentes A."/>
            <person name="Gebre Yohannes G."/>
            <person name="Young M.W."/>
            <person name="Martin P."/>
            <person name="Gantlett R."/>
            <person name="Kenicer G."/>
            <person name="Hawes C."/>
            <person name="Begg G.S."/>
            <person name="Quilliam R.S."/>
            <person name="Squire G.R."/>
            <person name="Poole P.S."/>
            <person name="Young P.W."/>
            <person name="Iannetta P.M."/>
            <person name="James E.K."/>
        </authorList>
    </citation>
    <scope>NUCLEOTIDE SEQUENCE [LARGE SCALE GENOMIC DNA]</scope>
    <source>
        <strain evidence="2 3">JHI1118</strain>
    </source>
</reference>
<keyword evidence="1" id="KW-0732">Signal</keyword>
<sequence>MFARKFAPALVFVAFGAGIAHAEVPVRIDQFDHWGAYSYKSGDSVNCYVLSRPVAQQPANVDHGDNFFIVSRLSSGDKLVPEAAMGYDPKDGAPMTAMVGDKTFPMFTKDRHAWVKDETQEPTLVSAMKGGAQLQLQATSKRGTATSYSYSLSGITAALKRIETCK</sequence>
<feature type="chain" id="PRO_5026862633" evidence="1">
    <location>
        <begin position="23"/>
        <end position="166"/>
    </location>
</feature>
<dbReference type="InterPro" id="IPR038696">
    <property type="entry name" value="IalB_sf"/>
</dbReference>
<feature type="signal peptide" evidence="1">
    <location>
        <begin position="1"/>
        <end position="22"/>
    </location>
</feature>
<dbReference type="Proteomes" id="UP000483035">
    <property type="component" value="Unassembled WGS sequence"/>
</dbReference>
<dbReference type="AlphaFoldDB" id="A0A6L9U3A1"/>
<evidence type="ECO:0000313" key="2">
    <source>
        <dbReference type="EMBL" id="NEI68978.1"/>
    </source>
</evidence>
<proteinExistence type="predicted"/>
<dbReference type="EMBL" id="WUEY01000002">
    <property type="protein sequence ID" value="NEI68978.1"/>
    <property type="molecule type" value="Genomic_DNA"/>
</dbReference>
<evidence type="ECO:0000256" key="1">
    <source>
        <dbReference type="SAM" id="SignalP"/>
    </source>
</evidence>
<protein>
    <submittedName>
        <fullName evidence="2">Uncharacterized protein</fullName>
    </submittedName>
</protein>
<dbReference type="Gene3D" id="2.60.40.1880">
    <property type="entry name" value="Invasion associated locus B (IalB) protein"/>
    <property type="match status" value="1"/>
</dbReference>
<accession>A0A6L9U3A1</accession>
<evidence type="ECO:0000313" key="3">
    <source>
        <dbReference type="Proteomes" id="UP000483035"/>
    </source>
</evidence>
<dbReference type="Pfam" id="PF06776">
    <property type="entry name" value="IalB"/>
    <property type="match status" value="1"/>
</dbReference>
<dbReference type="RefSeq" id="WP_163985411.1">
    <property type="nucleotide sequence ID" value="NZ_WUEY01000002.1"/>
</dbReference>
<gene>
    <name evidence="2" type="ORF">GR212_05285</name>
</gene>
<dbReference type="InterPro" id="IPR010642">
    <property type="entry name" value="Invasion_prot_B"/>
</dbReference>
<comment type="caution">
    <text evidence="2">The sequence shown here is derived from an EMBL/GenBank/DDBJ whole genome shotgun (WGS) entry which is preliminary data.</text>
</comment>
<organism evidence="2 3">
    <name type="scientific">Rhizobium lusitanum</name>
    <dbReference type="NCBI Taxonomy" id="293958"/>
    <lineage>
        <taxon>Bacteria</taxon>
        <taxon>Pseudomonadati</taxon>
        <taxon>Pseudomonadota</taxon>
        <taxon>Alphaproteobacteria</taxon>
        <taxon>Hyphomicrobiales</taxon>
        <taxon>Rhizobiaceae</taxon>
        <taxon>Rhizobium/Agrobacterium group</taxon>
        <taxon>Rhizobium</taxon>
    </lineage>
</organism>